<feature type="domain" description="General secretion pathway GspH" evidence="12">
    <location>
        <begin position="50"/>
        <end position="164"/>
    </location>
</feature>
<feature type="transmembrane region" description="Helical" evidence="11">
    <location>
        <begin position="12"/>
        <end position="35"/>
    </location>
</feature>
<comment type="subcellular location">
    <subcellularLocation>
        <location evidence="1">Cell inner membrane</location>
        <topology evidence="1">Single-pass membrane protein</topology>
    </subcellularLocation>
</comment>
<proteinExistence type="inferred from homology"/>
<keyword evidence="8 11" id="KW-0472">Membrane</keyword>
<dbReference type="Proteomes" id="UP000077659">
    <property type="component" value="Unassembled WGS sequence"/>
</dbReference>
<evidence type="ECO:0000256" key="1">
    <source>
        <dbReference type="ARBA" id="ARBA00004377"/>
    </source>
</evidence>
<keyword evidence="6 11" id="KW-0812">Transmembrane</keyword>
<dbReference type="GO" id="GO:0015627">
    <property type="term" value="C:type II protein secretion system complex"/>
    <property type="evidence" value="ECO:0007669"/>
    <property type="project" value="InterPro"/>
</dbReference>
<keyword evidence="4" id="KW-0488">Methylation</keyword>
<comment type="caution">
    <text evidence="14">The sequence shown here is derived from an EMBL/GenBank/DDBJ whole genome shotgun (WGS) entry which is preliminary data.</text>
</comment>
<evidence type="ECO:0000256" key="5">
    <source>
        <dbReference type="ARBA" id="ARBA00022519"/>
    </source>
</evidence>
<evidence type="ECO:0000256" key="10">
    <source>
        <dbReference type="ARBA" id="ARBA00030775"/>
    </source>
</evidence>
<dbReference type="EMBL" id="JAYFSO010000014">
    <property type="protein sequence ID" value="MEA5124590.1"/>
    <property type="molecule type" value="Genomic_DNA"/>
</dbReference>
<evidence type="ECO:0000313" key="14">
    <source>
        <dbReference type="EMBL" id="OAG68644.1"/>
    </source>
</evidence>
<evidence type="ECO:0000256" key="9">
    <source>
        <dbReference type="ARBA" id="ARBA00025772"/>
    </source>
</evidence>
<evidence type="ECO:0000256" key="8">
    <source>
        <dbReference type="ARBA" id="ARBA00023136"/>
    </source>
</evidence>
<evidence type="ECO:0000256" key="11">
    <source>
        <dbReference type="SAM" id="Phobius"/>
    </source>
</evidence>
<accession>A0A1A9MDL5</accession>
<dbReference type="Pfam" id="PF12019">
    <property type="entry name" value="GspH"/>
    <property type="match status" value="1"/>
</dbReference>
<dbReference type="AlphaFoldDB" id="A0A1A9MDL5"/>
<dbReference type="EMBL" id="LXNG01000007">
    <property type="protein sequence ID" value="OAG68644.1"/>
    <property type="molecule type" value="Genomic_DNA"/>
</dbReference>
<evidence type="ECO:0000313" key="16">
    <source>
        <dbReference type="Proteomes" id="UP001303614"/>
    </source>
</evidence>
<dbReference type="STRING" id="1843580.A7D17_13080"/>
<evidence type="ECO:0000313" key="15">
    <source>
        <dbReference type="Proteomes" id="UP000077659"/>
    </source>
</evidence>
<evidence type="ECO:0000256" key="7">
    <source>
        <dbReference type="ARBA" id="ARBA00022989"/>
    </source>
</evidence>
<reference evidence="14 15" key="1">
    <citation type="submission" date="2016-05" db="EMBL/GenBank/DDBJ databases">
        <title>Pathogenic, phenotypic and molecular characterisation of Xanthomonas nasturtii sp. nov. and Xanthomonas floridensis sp. nov., new species of Xanthomonas associated with watercress production in Florida.</title>
        <authorList>
            <person name="Vicente J.G."/>
            <person name="Rothwell S."/>
            <person name="Holub E.B."/>
            <person name="Studholme D.J."/>
        </authorList>
    </citation>
    <scope>NUCLEOTIDE SEQUENCE [LARGE SCALE GENOMIC DNA]</scope>
    <source>
        <strain evidence="14 15">WHRI 8848</strain>
    </source>
</reference>
<dbReference type="SUPFAM" id="SSF54523">
    <property type="entry name" value="Pili subunits"/>
    <property type="match status" value="1"/>
</dbReference>
<organism evidence="14 15">
    <name type="scientific">Xanthomonas floridensis</name>
    <dbReference type="NCBI Taxonomy" id="1843580"/>
    <lineage>
        <taxon>Bacteria</taxon>
        <taxon>Pseudomonadati</taxon>
        <taxon>Pseudomonadota</taxon>
        <taxon>Gammaproteobacteria</taxon>
        <taxon>Lysobacterales</taxon>
        <taxon>Lysobacteraceae</taxon>
        <taxon>Xanthomonas</taxon>
    </lineage>
</organism>
<protein>
    <recommendedName>
        <fullName evidence="2">Type II secretion system protein H</fullName>
    </recommendedName>
    <alternativeName>
        <fullName evidence="10">General secretion pathway protein H</fullName>
    </alternativeName>
</protein>
<dbReference type="OrthoDB" id="2313614at2"/>
<dbReference type="GO" id="GO:0005886">
    <property type="term" value="C:plasma membrane"/>
    <property type="evidence" value="ECO:0007669"/>
    <property type="project" value="UniProtKB-SubCell"/>
</dbReference>
<keyword evidence="3" id="KW-1003">Cell membrane</keyword>
<keyword evidence="5" id="KW-0997">Cell inner membrane</keyword>
<comment type="similarity">
    <text evidence="9">Belongs to the GSP H family.</text>
</comment>
<evidence type="ECO:0000259" key="12">
    <source>
        <dbReference type="Pfam" id="PF12019"/>
    </source>
</evidence>
<dbReference type="InterPro" id="IPR022346">
    <property type="entry name" value="T2SS_GspH"/>
</dbReference>
<dbReference type="Gene3D" id="3.55.40.10">
    <property type="entry name" value="minor pseudopilin epsh domain"/>
    <property type="match status" value="1"/>
</dbReference>
<reference evidence="13 16" key="2">
    <citation type="submission" date="2023-12" db="EMBL/GenBank/DDBJ databases">
        <title>Genome sequencing of Xanthomonas floridensis.</title>
        <authorList>
            <person name="Greer S."/>
            <person name="Harrison J."/>
            <person name="Grant M."/>
            <person name="Vicente J."/>
            <person name="Studholme D."/>
        </authorList>
    </citation>
    <scope>NUCLEOTIDE SEQUENCE [LARGE SCALE GENOMIC DNA]</scope>
    <source>
        <strain evidence="13 16">WHRI 8848</strain>
    </source>
</reference>
<dbReference type="Proteomes" id="UP001303614">
    <property type="component" value="Unassembled WGS sequence"/>
</dbReference>
<dbReference type="GO" id="GO:0015628">
    <property type="term" value="P:protein secretion by the type II secretion system"/>
    <property type="evidence" value="ECO:0007669"/>
    <property type="project" value="InterPro"/>
</dbReference>
<gene>
    <name evidence="14" type="ORF">A7D17_13080</name>
    <name evidence="13" type="ORF">VB146_12115</name>
</gene>
<evidence type="ECO:0000313" key="13">
    <source>
        <dbReference type="EMBL" id="MEA5124590.1"/>
    </source>
</evidence>
<evidence type="ECO:0000256" key="2">
    <source>
        <dbReference type="ARBA" id="ARBA00021549"/>
    </source>
</evidence>
<sequence>MQAATRSCQKGYTALQSLIVMAIIGILTTIGLPSFRALIEWQRAQARVHLLTAHLATARSLAVTQRLPVSICPSADGASCRSDKNWSQGWILFQDPLRNGHPAGADSILRVERYAASDNISITGTIGRPVVRFLPNGRNSGSNITISLCAGAHRLADVIVNNSGRTRSVRYKQPTNCPMH</sequence>
<evidence type="ECO:0000256" key="6">
    <source>
        <dbReference type="ARBA" id="ARBA00022692"/>
    </source>
</evidence>
<dbReference type="RefSeq" id="WP_064508081.1">
    <property type="nucleotide sequence ID" value="NZ_JAYFSN010000012.1"/>
</dbReference>
<keyword evidence="7 11" id="KW-1133">Transmembrane helix</keyword>
<dbReference type="InterPro" id="IPR045584">
    <property type="entry name" value="Pilin-like"/>
</dbReference>
<evidence type="ECO:0000256" key="3">
    <source>
        <dbReference type="ARBA" id="ARBA00022475"/>
    </source>
</evidence>
<name>A0A1A9MDL5_9XANT</name>
<evidence type="ECO:0000256" key="4">
    <source>
        <dbReference type="ARBA" id="ARBA00022481"/>
    </source>
</evidence>
<keyword evidence="16" id="KW-1185">Reference proteome</keyword>